<evidence type="ECO:0000256" key="5">
    <source>
        <dbReference type="ARBA" id="ARBA00023027"/>
    </source>
</evidence>
<dbReference type="AlphaFoldDB" id="A0A6G9Y2H9"/>
<dbReference type="Proteomes" id="UP000501705">
    <property type="component" value="Chromosome"/>
</dbReference>
<accession>A0A6G9Y2H9</accession>
<keyword evidence="4" id="KW-0560">Oxidoreductase</keyword>
<dbReference type="InterPro" id="IPR036188">
    <property type="entry name" value="FAD/NAD-bd_sf"/>
</dbReference>
<reference evidence="7 8" key="1">
    <citation type="journal article" date="2019" name="ACS Chem. Biol.">
        <title>Identification and Mobilization of a Cryptic Antibiotic Biosynthesis Gene Locus from a Human-Pathogenic Nocardia Isolate.</title>
        <authorList>
            <person name="Herisse M."/>
            <person name="Ishida K."/>
            <person name="Porter J.L."/>
            <person name="Howden B."/>
            <person name="Hertweck C."/>
            <person name="Stinear T.P."/>
            <person name="Pidot S.J."/>
        </authorList>
    </citation>
    <scope>NUCLEOTIDE SEQUENCE [LARGE SCALE GENOMIC DNA]</scope>
    <source>
        <strain evidence="7 8">AUSMDU00024985</strain>
    </source>
</reference>
<evidence type="ECO:0000313" key="8">
    <source>
        <dbReference type="Proteomes" id="UP000501705"/>
    </source>
</evidence>
<dbReference type="InterPro" id="IPR023753">
    <property type="entry name" value="FAD/NAD-binding_dom"/>
</dbReference>
<dbReference type="SUPFAM" id="SSF51905">
    <property type="entry name" value="FAD/NAD(P)-binding domain"/>
    <property type="match status" value="1"/>
</dbReference>
<evidence type="ECO:0000256" key="2">
    <source>
        <dbReference type="ARBA" id="ARBA00022630"/>
    </source>
</evidence>
<evidence type="ECO:0000313" key="7">
    <source>
        <dbReference type="EMBL" id="QIS07419.1"/>
    </source>
</evidence>
<sequence>MRCGAISFGMVETRRSAVIQIAAACCQHSGAALGSTVADFGVPGVVEHAHHVASKRAALRLRERLEQLRDGEPVLVVGGGLTSIEIATEIAEARPELRVAMAARRGVGDWLTDKAQHHLRSAFERFGITVRENADVSPEGVVTSSGARIDAQLTVWTAGFAVHPIAAASTLAVSETAADFGLVPRPGTSALVPVQAELSRQQYVLPIAFAREHMLVRRPHRPELQQCEAQIRARVLRALRADQFAQRDIAAVQRVHILAQAGPDPGVAVGRADVGLARRLVVDHIDALHVLQRATPIGPVLFDGDLQHAEGVIDLIVAGKWLTGVRRLQDRCDLDLVQIGLHVQPDSPTRWFERHDEALDERAHQVLAQLDIVSVRTGQGPPPDNLEDATE</sequence>
<proteinExistence type="inferred from homology"/>
<dbReference type="GO" id="GO:0003954">
    <property type="term" value="F:NADH dehydrogenase activity"/>
    <property type="evidence" value="ECO:0007669"/>
    <property type="project" value="InterPro"/>
</dbReference>
<dbReference type="Pfam" id="PF07992">
    <property type="entry name" value="Pyr_redox_2"/>
    <property type="match status" value="1"/>
</dbReference>
<protein>
    <recommendedName>
        <fullName evidence="6">FAD/NAD(P)-binding domain-containing protein</fullName>
    </recommendedName>
</protein>
<evidence type="ECO:0000256" key="4">
    <source>
        <dbReference type="ARBA" id="ARBA00023002"/>
    </source>
</evidence>
<dbReference type="PANTHER" id="PTHR43706">
    <property type="entry name" value="NADH DEHYDROGENASE"/>
    <property type="match status" value="1"/>
</dbReference>
<keyword evidence="5" id="KW-0520">NAD</keyword>
<keyword evidence="3" id="KW-0274">FAD</keyword>
<evidence type="ECO:0000259" key="6">
    <source>
        <dbReference type="Pfam" id="PF07992"/>
    </source>
</evidence>
<keyword evidence="2" id="KW-0285">Flavoprotein</keyword>
<dbReference type="Gene3D" id="3.50.50.100">
    <property type="match status" value="1"/>
</dbReference>
<dbReference type="PANTHER" id="PTHR43706:SF45">
    <property type="entry name" value="NADH DEHYDROGENASE-LIKE PROTEIN RV1812C"/>
    <property type="match status" value="1"/>
</dbReference>
<feature type="domain" description="FAD/NAD(P)-binding" evidence="6">
    <location>
        <begin position="32"/>
        <end position="164"/>
    </location>
</feature>
<dbReference type="InterPro" id="IPR045024">
    <property type="entry name" value="NDH-2"/>
</dbReference>
<dbReference type="EMBL" id="CP046171">
    <property type="protein sequence ID" value="QIS07419.1"/>
    <property type="molecule type" value="Genomic_DNA"/>
</dbReference>
<gene>
    <name evidence="7" type="ORF">F5X71_14540</name>
</gene>
<evidence type="ECO:0000256" key="1">
    <source>
        <dbReference type="ARBA" id="ARBA00005272"/>
    </source>
</evidence>
<evidence type="ECO:0000256" key="3">
    <source>
        <dbReference type="ARBA" id="ARBA00022827"/>
    </source>
</evidence>
<comment type="similarity">
    <text evidence="1">Belongs to the NADH dehydrogenase family.</text>
</comment>
<name>A0A6G9Y2H9_NOCBR</name>
<organism evidence="7 8">
    <name type="scientific">Nocardia brasiliensis</name>
    <dbReference type="NCBI Taxonomy" id="37326"/>
    <lineage>
        <taxon>Bacteria</taxon>
        <taxon>Bacillati</taxon>
        <taxon>Actinomycetota</taxon>
        <taxon>Actinomycetes</taxon>
        <taxon>Mycobacteriales</taxon>
        <taxon>Nocardiaceae</taxon>
        <taxon>Nocardia</taxon>
    </lineage>
</organism>